<dbReference type="Proteomes" id="UP000177006">
    <property type="component" value="Unassembled WGS sequence"/>
</dbReference>
<evidence type="ECO:0000256" key="1">
    <source>
        <dbReference type="ARBA" id="ARBA00006525"/>
    </source>
</evidence>
<dbReference type="EMBL" id="MEZK01000002">
    <property type="protein sequence ID" value="OGD63982.1"/>
    <property type="molecule type" value="Genomic_DNA"/>
</dbReference>
<evidence type="ECO:0000313" key="4">
    <source>
        <dbReference type="EMBL" id="OGD63982.1"/>
    </source>
</evidence>
<comment type="similarity">
    <text evidence="1">Belongs to the DprA/Smf family.</text>
</comment>
<dbReference type="PANTHER" id="PTHR43022">
    <property type="entry name" value="PROTEIN SMF"/>
    <property type="match status" value="1"/>
</dbReference>
<dbReference type="InterPro" id="IPR041614">
    <property type="entry name" value="DprA_WH"/>
</dbReference>
<organism evidence="4 5">
    <name type="scientific">Candidatus Beckwithbacteria bacterium RBG_13_42_9</name>
    <dbReference type="NCBI Taxonomy" id="1797457"/>
    <lineage>
        <taxon>Bacteria</taxon>
        <taxon>Candidatus Beckwithiibacteriota</taxon>
    </lineage>
</organism>
<protein>
    <submittedName>
        <fullName evidence="4">DNA protecting protein DprA</fullName>
    </submittedName>
</protein>
<dbReference type="Gene3D" id="1.10.10.10">
    <property type="entry name" value="Winged helix-like DNA-binding domain superfamily/Winged helix DNA-binding domain"/>
    <property type="match status" value="1"/>
</dbReference>
<name>A0A1F5E9B4_9BACT</name>
<sequence>MELHERDYWLAFSCFPGIGSRRFQVLTKYFGSAKKAWKAKKDIWQKLGLGERIIQDFLFFREQFSFEKEKEKLEKHLISFLTLIDESFPALLKEIADPPFLLYIKGTLLDQDGKALAVVGARKITPYGREVTEKFVSWLAIRGFTIISGLARGVDSVAHRVALGNGGRTVAILGSGLDQVYPPEHKALAQEIIKNGALISEYPLGMPALRQNFPPRNRIISGMSLGILVTEGEIKSGTKITSRYAGEQGREVFAVPGPITSPTSAAPSELIKMGAKLVSSGEDILEELKLGRFDKTNKINNREQSSRNYQPVNFNNPAEKQIWELLLTGSKHIDELVRSAGMAPAEIMSLLTLMEVSGKVKSIGNGMYMAV</sequence>
<dbReference type="InterPro" id="IPR036388">
    <property type="entry name" value="WH-like_DNA-bd_sf"/>
</dbReference>
<dbReference type="AlphaFoldDB" id="A0A1F5E9B4"/>
<dbReference type="Pfam" id="PF17782">
    <property type="entry name" value="WHD_DprA"/>
    <property type="match status" value="1"/>
</dbReference>
<evidence type="ECO:0000313" key="5">
    <source>
        <dbReference type="Proteomes" id="UP000177006"/>
    </source>
</evidence>
<evidence type="ECO:0000259" key="3">
    <source>
        <dbReference type="Pfam" id="PF17782"/>
    </source>
</evidence>
<dbReference type="STRING" id="1797457.A2160_03305"/>
<dbReference type="GO" id="GO:0009294">
    <property type="term" value="P:DNA-mediated transformation"/>
    <property type="evidence" value="ECO:0007669"/>
    <property type="project" value="InterPro"/>
</dbReference>
<dbReference type="Gene3D" id="3.40.50.450">
    <property type="match status" value="1"/>
</dbReference>
<accession>A0A1F5E9B4</accession>
<feature type="domain" description="DprA winged helix" evidence="3">
    <location>
        <begin position="317"/>
        <end position="362"/>
    </location>
</feature>
<proteinExistence type="inferred from homology"/>
<dbReference type="NCBIfam" id="TIGR00732">
    <property type="entry name" value="dprA"/>
    <property type="match status" value="1"/>
</dbReference>
<dbReference type="InterPro" id="IPR057666">
    <property type="entry name" value="DrpA_SLOG"/>
</dbReference>
<dbReference type="SUPFAM" id="SSF102405">
    <property type="entry name" value="MCP/YpsA-like"/>
    <property type="match status" value="1"/>
</dbReference>
<feature type="domain" description="Smf/DprA SLOG" evidence="2">
    <location>
        <begin position="80"/>
        <end position="288"/>
    </location>
</feature>
<evidence type="ECO:0000259" key="2">
    <source>
        <dbReference type="Pfam" id="PF02481"/>
    </source>
</evidence>
<reference evidence="4 5" key="1">
    <citation type="journal article" date="2016" name="Nat. Commun.">
        <title>Thousands of microbial genomes shed light on interconnected biogeochemical processes in an aquifer system.</title>
        <authorList>
            <person name="Anantharaman K."/>
            <person name="Brown C.T."/>
            <person name="Hug L.A."/>
            <person name="Sharon I."/>
            <person name="Castelle C.J."/>
            <person name="Probst A.J."/>
            <person name="Thomas B.C."/>
            <person name="Singh A."/>
            <person name="Wilkins M.J."/>
            <person name="Karaoz U."/>
            <person name="Brodie E.L."/>
            <person name="Williams K.H."/>
            <person name="Hubbard S.S."/>
            <person name="Banfield J.F."/>
        </authorList>
    </citation>
    <scope>NUCLEOTIDE SEQUENCE [LARGE SCALE GENOMIC DNA]</scope>
</reference>
<gene>
    <name evidence="4" type="ORF">A2160_03305</name>
</gene>
<dbReference type="Pfam" id="PF02481">
    <property type="entry name" value="DNA_processg_A"/>
    <property type="match status" value="1"/>
</dbReference>
<comment type="caution">
    <text evidence="4">The sequence shown here is derived from an EMBL/GenBank/DDBJ whole genome shotgun (WGS) entry which is preliminary data.</text>
</comment>
<dbReference type="PANTHER" id="PTHR43022:SF1">
    <property type="entry name" value="PROTEIN SMF"/>
    <property type="match status" value="1"/>
</dbReference>
<dbReference type="InterPro" id="IPR003488">
    <property type="entry name" value="DprA"/>
</dbReference>